<evidence type="ECO:0000313" key="2">
    <source>
        <dbReference type="EMBL" id="WVZ02056.1"/>
    </source>
</evidence>
<keyword evidence="3" id="KW-1185">Reference proteome</keyword>
<gene>
    <name evidence="2" type="ORF">V8G54_022862</name>
</gene>
<keyword evidence="1" id="KW-1133">Transmembrane helix</keyword>
<reference evidence="2 3" key="1">
    <citation type="journal article" date="2023" name="Life. Sci Alliance">
        <title>Evolutionary insights into 3D genome organization and epigenetic landscape of Vigna mungo.</title>
        <authorList>
            <person name="Junaid A."/>
            <person name="Singh B."/>
            <person name="Bhatia S."/>
        </authorList>
    </citation>
    <scope>NUCLEOTIDE SEQUENCE [LARGE SCALE GENOMIC DNA]</scope>
    <source>
        <strain evidence="2">Urdbean</strain>
    </source>
</reference>
<keyword evidence="1" id="KW-0812">Transmembrane</keyword>
<proteinExistence type="predicted"/>
<evidence type="ECO:0000256" key="1">
    <source>
        <dbReference type="SAM" id="Phobius"/>
    </source>
</evidence>
<feature type="non-terminal residue" evidence="2">
    <location>
        <position position="119"/>
    </location>
</feature>
<sequence length="119" mass="13823">SFHFCFHLPQPCIFVFILHVCFLSFLSFSLTKSKLHLYGRDSGKAMENFDNKVFSFSFPFFISHFPFSLSPFSLLPYFIFVLSLTYFIVLSSFSLQAFSFLSFKAHSFLSSNCLLSLFK</sequence>
<dbReference type="Proteomes" id="UP001374535">
    <property type="component" value="Chromosome 7"/>
</dbReference>
<protein>
    <submittedName>
        <fullName evidence="2">Uncharacterized protein</fullName>
    </submittedName>
</protein>
<feature type="transmembrane region" description="Helical" evidence="1">
    <location>
        <begin position="13"/>
        <end position="31"/>
    </location>
</feature>
<organism evidence="2 3">
    <name type="scientific">Vigna mungo</name>
    <name type="common">Black gram</name>
    <name type="synonym">Phaseolus mungo</name>
    <dbReference type="NCBI Taxonomy" id="3915"/>
    <lineage>
        <taxon>Eukaryota</taxon>
        <taxon>Viridiplantae</taxon>
        <taxon>Streptophyta</taxon>
        <taxon>Embryophyta</taxon>
        <taxon>Tracheophyta</taxon>
        <taxon>Spermatophyta</taxon>
        <taxon>Magnoliopsida</taxon>
        <taxon>eudicotyledons</taxon>
        <taxon>Gunneridae</taxon>
        <taxon>Pentapetalae</taxon>
        <taxon>rosids</taxon>
        <taxon>fabids</taxon>
        <taxon>Fabales</taxon>
        <taxon>Fabaceae</taxon>
        <taxon>Papilionoideae</taxon>
        <taxon>50 kb inversion clade</taxon>
        <taxon>NPAAA clade</taxon>
        <taxon>indigoferoid/millettioid clade</taxon>
        <taxon>Phaseoleae</taxon>
        <taxon>Vigna</taxon>
    </lineage>
</organism>
<dbReference type="EMBL" id="CP144694">
    <property type="protein sequence ID" value="WVZ02056.1"/>
    <property type="molecule type" value="Genomic_DNA"/>
</dbReference>
<feature type="non-terminal residue" evidence="2">
    <location>
        <position position="1"/>
    </location>
</feature>
<accession>A0AAQ3RS13</accession>
<dbReference type="AlphaFoldDB" id="A0AAQ3RS13"/>
<name>A0AAQ3RS13_VIGMU</name>
<evidence type="ECO:0000313" key="3">
    <source>
        <dbReference type="Proteomes" id="UP001374535"/>
    </source>
</evidence>
<keyword evidence="1" id="KW-0472">Membrane</keyword>
<feature type="transmembrane region" description="Helical" evidence="1">
    <location>
        <begin position="75"/>
        <end position="101"/>
    </location>
</feature>